<dbReference type="STRING" id="2060906.A0A0H1BH20"/>
<protein>
    <recommendedName>
        <fullName evidence="3">Ornithine cyclodeaminase</fullName>
    </recommendedName>
</protein>
<evidence type="ECO:0008006" key="3">
    <source>
        <dbReference type="Google" id="ProtNLM"/>
    </source>
</evidence>
<proteinExistence type="predicted"/>
<sequence length="354" mass="38780">MLLLRDDDISPILRGLTVDECRRLLHSLWNALAAYSKENSNPTAAKLLHQPVRETIVTSLQHTTLFMPASDTKTTTGIKIVTLPGGGGTAKGAINIFSPEGELQGLLNAEQITAFRTALASMIALLHHRLPEQANIVVFGAGKQAEWHIRLSLLLVAAKIATITVVNRRLETLEQFDKTLLAELRSQFPQITFNSISSVEPDFDPKLRNILSQSDGIFCCTPSTQPLFPDTYLRHGDRSERKTRFISLIGSYKPHMEEIDSATLLSGNKILVDSKEACLEEAGELIKANVQKDQLVEVGELPFPLETAEGTEAPLLEGNTIFKCVGMGIMDIAIGRELLNIASGKGIGIRIESF</sequence>
<dbReference type="AlphaFoldDB" id="A0A0H1BH20"/>
<dbReference type="Gene3D" id="3.30.1780.10">
    <property type="entry name" value="ornithine cyclodeaminase, domain 1"/>
    <property type="match status" value="1"/>
</dbReference>
<organism evidence="1 2">
    <name type="scientific">Blastomyces silverae</name>
    <dbReference type="NCBI Taxonomy" id="2060906"/>
    <lineage>
        <taxon>Eukaryota</taxon>
        <taxon>Fungi</taxon>
        <taxon>Dikarya</taxon>
        <taxon>Ascomycota</taxon>
        <taxon>Pezizomycotina</taxon>
        <taxon>Eurotiomycetes</taxon>
        <taxon>Eurotiomycetidae</taxon>
        <taxon>Onygenales</taxon>
        <taxon>Ajellomycetaceae</taxon>
        <taxon>Blastomyces</taxon>
    </lineage>
</organism>
<name>A0A0H1BH20_9EURO</name>
<comment type="caution">
    <text evidence="1">The sequence shown here is derived from an EMBL/GenBank/DDBJ whole genome shotgun (WGS) entry which is preliminary data.</text>
</comment>
<dbReference type="InterPro" id="IPR003462">
    <property type="entry name" value="ODC_Mu_crystall"/>
</dbReference>
<dbReference type="PANTHER" id="PTHR13812">
    <property type="entry name" value="KETIMINE REDUCTASE MU-CRYSTALLIN"/>
    <property type="match status" value="1"/>
</dbReference>
<dbReference type="InterPro" id="IPR036291">
    <property type="entry name" value="NAD(P)-bd_dom_sf"/>
</dbReference>
<dbReference type="PANTHER" id="PTHR13812:SF23">
    <property type="entry name" value="PRNX PROTEIN"/>
    <property type="match status" value="1"/>
</dbReference>
<evidence type="ECO:0000313" key="1">
    <source>
        <dbReference type="EMBL" id="KLJ10408.1"/>
    </source>
</evidence>
<reference evidence="2" key="1">
    <citation type="journal article" date="2015" name="PLoS Genet.">
        <title>The dynamic genome and transcriptome of the human fungal pathogen Blastomyces and close relative Emmonsia.</title>
        <authorList>
            <person name="Munoz J.F."/>
            <person name="Gauthier G.M."/>
            <person name="Desjardins C.A."/>
            <person name="Gallo J.E."/>
            <person name="Holder J."/>
            <person name="Sullivan T.D."/>
            <person name="Marty A.J."/>
            <person name="Carmen J.C."/>
            <person name="Chen Z."/>
            <person name="Ding L."/>
            <person name="Gujja S."/>
            <person name="Magrini V."/>
            <person name="Misas E."/>
            <person name="Mitreva M."/>
            <person name="Priest M."/>
            <person name="Saif S."/>
            <person name="Whiston E.A."/>
            <person name="Young S."/>
            <person name="Zeng Q."/>
            <person name="Goldman W.E."/>
            <person name="Mardis E.R."/>
            <person name="Taylor J.W."/>
            <person name="McEwen J.G."/>
            <person name="Clay O.K."/>
            <person name="Klein B.S."/>
            <person name="Cuomo C.A."/>
        </authorList>
    </citation>
    <scope>NUCLEOTIDE SEQUENCE [LARGE SCALE GENOMIC DNA]</scope>
    <source>
        <strain evidence="2">UAMH 139</strain>
    </source>
</reference>
<dbReference type="Gene3D" id="3.40.50.720">
    <property type="entry name" value="NAD(P)-binding Rossmann-like Domain"/>
    <property type="match status" value="1"/>
</dbReference>
<accession>A0A0H1BH20</accession>
<dbReference type="Proteomes" id="UP000053573">
    <property type="component" value="Unassembled WGS sequence"/>
</dbReference>
<dbReference type="Pfam" id="PF02423">
    <property type="entry name" value="OCD_Mu_crystall"/>
    <property type="match status" value="1"/>
</dbReference>
<dbReference type="OrthoDB" id="41492at2759"/>
<dbReference type="EMBL" id="LDEV01002053">
    <property type="protein sequence ID" value="KLJ10408.1"/>
    <property type="molecule type" value="Genomic_DNA"/>
</dbReference>
<dbReference type="InterPro" id="IPR023401">
    <property type="entry name" value="ODC_N"/>
</dbReference>
<dbReference type="SUPFAM" id="SSF51735">
    <property type="entry name" value="NAD(P)-binding Rossmann-fold domains"/>
    <property type="match status" value="1"/>
</dbReference>
<keyword evidence="2" id="KW-1185">Reference proteome</keyword>
<dbReference type="GO" id="GO:0005737">
    <property type="term" value="C:cytoplasm"/>
    <property type="evidence" value="ECO:0007669"/>
    <property type="project" value="TreeGrafter"/>
</dbReference>
<gene>
    <name evidence="1" type="ORF">EMPG_14222</name>
</gene>
<evidence type="ECO:0000313" key="2">
    <source>
        <dbReference type="Proteomes" id="UP000053573"/>
    </source>
</evidence>